<sequence length="369" mass="42066">MLSICRDLDAQSNYTVPRTFALQAYLTKSFRNLATRSPDHPFTMSQPTANLGQAAFDAARAKDIRRKAGRFRILIIGRANAGKTTILKKVCNTTEEPHIYNSRGMEIDLDIVRPTDERGLHDIDNEMIFLSNPGFIFHDSRGFEAGNTTELKHVKDFISRRANQRKLKNQVHAIWYCIPMDNNRPVTKAEDTFFEECGTGHVPVIVVFTKLDALDDQAFGALKQENPDITHAEALIQAPLRAQQDFEARRPNLRIFKSRYPPKDHVYLRDMNLPTTDCIQLLERTAAAIDNDVLQMLFVSTQQSSLKLCTQYAIGKILARTQGLDPAHKLTLKEIQSSILRWYPHILDVSIYGVSHFLCSDFNHHLTRM</sequence>
<evidence type="ECO:0000313" key="1">
    <source>
        <dbReference type="EMBL" id="RDB23131.1"/>
    </source>
</evidence>
<dbReference type="InterPro" id="IPR027417">
    <property type="entry name" value="P-loop_NTPase"/>
</dbReference>
<dbReference type="EMBL" id="LUEZ02000048">
    <property type="protein sequence ID" value="RDB23131.1"/>
    <property type="molecule type" value="Genomic_DNA"/>
</dbReference>
<gene>
    <name evidence="1" type="ORF">Hypma_009755</name>
</gene>
<dbReference type="Gene3D" id="3.40.50.300">
    <property type="entry name" value="P-loop containing nucleotide triphosphate hydrolases"/>
    <property type="match status" value="1"/>
</dbReference>
<comment type="caution">
    <text evidence="1">The sequence shown here is derived from an EMBL/GenBank/DDBJ whole genome shotgun (WGS) entry which is preliminary data.</text>
</comment>
<name>A0A369JLN7_HYPMA</name>
<dbReference type="CDD" id="cd00882">
    <property type="entry name" value="Ras_like_GTPase"/>
    <property type="match status" value="1"/>
</dbReference>
<accession>A0A369JLN7</accession>
<dbReference type="AlphaFoldDB" id="A0A369JLN7"/>
<evidence type="ECO:0000313" key="2">
    <source>
        <dbReference type="Proteomes" id="UP000076154"/>
    </source>
</evidence>
<dbReference type="Proteomes" id="UP000076154">
    <property type="component" value="Unassembled WGS sequence"/>
</dbReference>
<organism evidence="1 2">
    <name type="scientific">Hypsizygus marmoreus</name>
    <name type="common">White beech mushroom</name>
    <name type="synonym">Agaricus marmoreus</name>
    <dbReference type="NCBI Taxonomy" id="39966"/>
    <lineage>
        <taxon>Eukaryota</taxon>
        <taxon>Fungi</taxon>
        <taxon>Dikarya</taxon>
        <taxon>Basidiomycota</taxon>
        <taxon>Agaricomycotina</taxon>
        <taxon>Agaricomycetes</taxon>
        <taxon>Agaricomycetidae</taxon>
        <taxon>Agaricales</taxon>
        <taxon>Tricholomatineae</taxon>
        <taxon>Lyophyllaceae</taxon>
        <taxon>Hypsizygus</taxon>
    </lineage>
</organism>
<reference evidence="1" key="1">
    <citation type="submission" date="2018-04" db="EMBL/GenBank/DDBJ databases">
        <title>Whole genome sequencing of Hypsizygus marmoreus.</title>
        <authorList>
            <person name="Choi I.-G."/>
            <person name="Min B."/>
            <person name="Kim J.-G."/>
            <person name="Kim S."/>
            <person name="Oh Y.-L."/>
            <person name="Kong W.-S."/>
            <person name="Park H."/>
            <person name="Jeong J."/>
            <person name="Song E.-S."/>
        </authorList>
    </citation>
    <scope>NUCLEOTIDE SEQUENCE [LARGE SCALE GENOMIC DNA]</scope>
    <source>
        <strain evidence="1">51987-8</strain>
    </source>
</reference>
<dbReference type="SUPFAM" id="SSF52540">
    <property type="entry name" value="P-loop containing nucleoside triphosphate hydrolases"/>
    <property type="match status" value="1"/>
</dbReference>
<proteinExistence type="predicted"/>
<keyword evidence="2" id="KW-1185">Reference proteome</keyword>
<dbReference type="OrthoDB" id="59699at2759"/>
<protein>
    <submittedName>
        <fullName evidence="1">Uncharacterized protein</fullName>
    </submittedName>
</protein>
<dbReference type="InParanoid" id="A0A369JLN7"/>